<gene>
    <name evidence="2" type="ORF">CcCBS67573_g10450</name>
</gene>
<dbReference type="Proteomes" id="UP000320333">
    <property type="component" value="Unassembled WGS sequence"/>
</dbReference>
<evidence type="ECO:0000313" key="3">
    <source>
        <dbReference type="Proteomes" id="UP000320333"/>
    </source>
</evidence>
<organism evidence="2 3">
    <name type="scientific">Chytriomyces confervae</name>
    <dbReference type="NCBI Taxonomy" id="246404"/>
    <lineage>
        <taxon>Eukaryota</taxon>
        <taxon>Fungi</taxon>
        <taxon>Fungi incertae sedis</taxon>
        <taxon>Chytridiomycota</taxon>
        <taxon>Chytridiomycota incertae sedis</taxon>
        <taxon>Chytridiomycetes</taxon>
        <taxon>Chytridiales</taxon>
        <taxon>Chytriomycetaceae</taxon>
        <taxon>Chytriomyces</taxon>
    </lineage>
</organism>
<evidence type="ECO:0000256" key="1">
    <source>
        <dbReference type="SAM" id="MobiDB-lite"/>
    </source>
</evidence>
<dbReference type="EMBL" id="QEAP01001551">
    <property type="protein sequence ID" value="TPX43544.1"/>
    <property type="molecule type" value="Genomic_DNA"/>
</dbReference>
<reference evidence="2 3" key="1">
    <citation type="journal article" date="2019" name="Sci. Rep.">
        <title>Comparative genomics of chytrid fungi reveal insights into the obligate biotrophic and pathogenic lifestyle of Synchytrium endobioticum.</title>
        <authorList>
            <person name="van de Vossenberg B.T.L.H."/>
            <person name="Warris S."/>
            <person name="Nguyen H.D.T."/>
            <person name="van Gent-Pelzer M.P.E."/>
            <person name="Joly D.L."/>
            <person name="van de Geest H.C."/>
            <person name="Bonants P.J.M."/>
            <person name="Smith D.S."/>
            <person name="Levesque C.A."/>
            <person name="van der Lee T.A.J."/>
        </authorList>
    </citation>
    <scope>NUCLEOTIDE SEQUENCE [LARGE SCALE GENOMIC DNA]</scope>
    <source>
        <strain evidence="2 3">CBS 675.73</strain>
    </source>
</reference>
<feature type="region of interest" description="Disordered" evidence="1">
    <location>
        <begin position="342"/>
        <end position="368"/>
    </location>
</feature>
<feature type="compositionally biased region" description="Basic residues" evidence="1">
    <location>
        <begin position="560"/>
        <end position="574"/>
    </location>
</feature>
<sequence length="693" mass="74449">PLQDAESGNQPNRSTFIHPAIQAHQQAAADKLHIQIRHSARTKMDDFDLSADSDSQTRPPLRTQRRLSAKERDLLHAQAMSQLQSPGPVSGMRTASTVSDMDMAPIEYRRRNLDLSLGFIGSELGGTTSATATGQQDWSHEPLLNQTDYFRDVPFPAHPNNNNSAYPQQTTTSPSISSVPSTSSEYEAFGTQPQSRAFVSTPRRPPGTRQERTASLAISHANVTESNSAPGTPTIASLRERGTSVGINTRPLADMQSPLSSSSPTSQLQYSYNIPQHAPIPSPLNIAPAMQQRAMPSSNNASTSGLTAQAFNPAASMTNYGDAPVTNTLSYPQLSTYRAPSNASFSFDQTTSRSTYTEGRQSGDELYDPTFQMSHHMQQLYLQQPQQQQQQHPQQQQQQQQPQQSHDASDNGSLSSKSGKSVKVGNGNKYNEPIFPIVSSPPLRLNLVGRAKSLTGSTMSTNGEGTVRSSGESHMSGESDKSSNGGGSEGKKDKNKDKTHVAIGPPVKLNLQRRKSEAHVKQKSVVEEVAGVASKGNSRADALLQGMLQGNNAALIGKWSHGHPHSKKNMRSHSPHSGNDSSDSALHTSPPTRLPYSIPRADFIHIRASSPSTASVHFMEGSENVVFMASTPLPGAQSGDTGSGSDGEYTAAAPGRSRGKSFSSYNEDGDESSALAKFRAKRAAERAAKRGGQ</sequence>
<feature type="compositionally biased region" description="Polar residues" evidence="1">
    <location>
        <begin position="575"/>
        <end position="591"/>
    </location>
</feature>
<dbReference type="OrthoDB" id="10346864at2759"/>
<feature type="region of interest" description="Disordered" evidence="1">
    <location>
        <begin position="630"/>
        <end position="693"/>
    </location>
</feature>
<evidence type="ECO:0000313" key="2">
    <source>
        <dbReference type="EMBL" id="TPX43544.1"/>
    </source>
</evidence>
<name>A0A507CWK5_9FUNG</name>
<dbReference type="AlphaFoldDB" id="A0A507CWK5"/>
<feature type="region of interest" description="Disordered" evidence="1">
    <location>
        <begin position="557"/>
        <end position="594"/>
    </location>
</feature>
<feature type="compositionally biased region" description="Polar residues" evidence="1">
    <location>
        <begin position="342"/>
        <end position="360"/>
    </location>
</feature>
<feature type="compositionally biased region" description="Polar residues" evidence="1">
    <location>
        <begin position="159"/>
        <end position="169"/>
    </location>
</feature>
<feature type="non-terminal residue" evidence="2">
    <location>
        <position position="1"/>
    </location>
</feature>
<feature type="compositionally biased region" description="Polar residues" evidence="1">
    <location>
        <begin position="454"/>
        <end position="473"/>
    </location>
</feature>
<comment type="caution">
    <text evidence="2">The sequence shown here is derived from an EMBL/GenBank/DDBJ whole genome shotgun (WGS) entry which is preliminary data.</text>
</comment>
<feature type="region of interest" description="Disordered" evidence="1">
    <location>
        <begin position="382"/>
        <end position="427"/>
    </location>
</feature>
<keyword evidence="3" id="KW-1185">Reference proteome</keyword>
<proteinExistence type="predicted"/>
<feature type="compositionally biased region" description="Basic and acidic residues" evidence="1">
    <location>
        <begin position="489"/>
        <end position="500"/>
    </location>
</feature>
<feature type="region of interest" description="Disordered" evidence="1">
    <location>
        <begin position="153"/>
        <end position="213"/>
    </location>
</feature>
<feature type="region of interest" description="Disordered" evidence="1">
    <location>
        <begin position="454"/>
        <end position="502"/>
    </location>
</feature>
<feature type="compositionally biased region" description="Basic and acidic residues" evidence="1">
    <location>
        <begin position="682"/>
        <end position="693"/>
    </location>
</feature>
<protein>
    <submittedName>
        <fullName evidence="2">Uncharacterized protein</fullName>
    </submittedName>
</protein>
<feature type="compositionally biased region" description="Low complexity" evidence="1">
    <location>
        <begin position="170"/>
        <end position="184"/>
    </location>
</feature>
<accession>A0A507CWK5</accession>